<dbReference type="Proteomes" id="UP001233999">
    <property type="component" value="Unassembled WGS sequence"/>
</dbReference>
<proteinExistence type="inferred from homology"/>
<reference evidence="9" key="2">
    <citation type="submission" date="2023-05" db="EMBL/GenBank/DDBJ databases">
        <authorList>
            <person name="Fouks B."/>
        </authorList>
    </citation>
    <scope>NUCLEOTIDE SEQUENCE</scope>
    <source>
        <strain evidence="9">Stay&amp;Tobe</strain>
        <tissue evidence="9">Testes</tissue>
    </source>
</reference>
<comment type="similarity">
    <text evidence="2">Belongs to the pyrimidine 5'-nucleotidase family.</text>
</comment>
<dbReference type="InterPro" id="IPR036412">
    <property type="entry name" value="HAD-like_sf"/>
</dbReference>
<keyword evidence="7" id="KW-0460">Magnesium</keyword>
<evidence type="ECO:0000313" key="9">
    <source>
        <dbReference type="EMBL" id="KAJ9588141.1"/>
    </source>
</evidence>
<dbReference type="EMBL" id="JASPKZ010005709">
    <property type="protein sequence ID" value="KAJ9588141.1"/>
    <property type="molecule type" value="Genomic_DNA"/>
</dbReference>
<dbReference type="AlphaFoldDB" id="A0AAD7ZWU9"/>
<dbReference type="PANTHER" id="PTHR13045">
    <property type="entry name" value="5'-NUCLEOTIDASE"/>
    <property type="match status" value="1"/>
</dbReference>
<evidence type="ECO:0000256" key="1">
    <source>
        <dbReference type="ARBA" id="ARBA00000815"/>
    </source>
</evidence>
<dbReference type="InterPro" id="IPR023214">
    <property type="entry name" value="HAD_sf"/>
</dbReference>
<evidence type="ECO:0000256" key="4">
    <source>
        <dbReference type="ARBA" id="ARBA00022723"/>
    </source>
</evidence>
<keyword evidence="5" id="KW-0547">Nucleotide-binding</keyword>
<comment type="caution">
    <text evidence="9">The sequence shown here is derived from an EMBL/GenBank/DDBJ whole genome shotgun (WGS) entry which is preliminary data.</text>
</comment>
<evidence type="ECO:0000313" key="10">
    <source>
        <dbReference type="Proteomes" id="UP001233999"/>
    </source>
</evidence>
<dbReference type="GO" id="GO:0005737">
    <property type="term" value="C:cytoplasm"/>
    <property type="evidence" value="ECO:0007669"/>
    <property type="project" value="InterPro"/>
</dbReference>
<dbReference type="PANTHER" id="PTHR13045:SF0">
    <property type="entry name" value="7-METHYLGUANOSINE PHOSPHATE-SPECIFIC 5'-NUCLEOTIDASE"/>
    <property type="match status" value="1"/>
</dbReference>
<name>A0AAD7ZWU9_DIPPU</name>
<keyword evidence="4" id="KW-0479">Metal-binding</keyword>
<evidence type="ECO:0000256" key="3">
    <source>
        <dbReference type="ARBA" id="ARBA00012643"/>
    </source>
</evidence>
<dbReference type="EC" id="3.1.3.5" evidence="3"/>
<dbReference type="GO" id="GO:0008253">
    <property type="term" value="F:5'-nucleotidase activity"/>
    <property type="evidence" value="ECO:0007669"/>
    <property type="project" value="UniProtKB-EC"/>
</dbReference>
<evidence type="ECO:0000256" key="6">
    <source>
        <dbReference type="ARBA" id="ARBA00022801"/>
    </source>
</evidence>
<evidence type="ECO:0000256" key="8">
    <source>
        <dbReference type="ARBA" id="ARBA00023080"/>
    </source>
</evidence>
<keyword evidence="10" id="KW-1185">Reference proteome</keyword>
<gene>
    <name evidence="9" type="ORF">L9F63_018499</name>
</gene>
<organism evidence="9 10">
    <name type="scientific">Diploptera punctata</name>
    <name type="common">Pacific beetle cockroach</name>
    <dbReference type="NCBI Taxonomy" id="6984"/>
    <lineage>
        <taxon>Eukaryota</taxon>
        <taxon>Metazoa</taxon>
        <taxon>Ecdysozoa</taxon>
        <taxon>Arthropoda</taxon>
        <taxon>Hexapoda</taxon>
        <taxon>Insecta</taxon>
        <taxon>Pterygota</taxon>
        <taxon>Neoptera</taxon>
        <taxon>Polyneoptera</taxon>
        <taxon>Dictyoptera</taxon>
        <taxon>Blattodea</taxon>
        <taxon>Blaberoidea</taxon>
        <taxon>Blaberidae</taxon>
        <taxon>Diplopterinae</taxon>
        <taxon>Diploptera</taxon>
    </lineage>
</organism>
<dbReference type="GO" id="GO:0000287">
    <property type="term" value="F:magnesium ion binding"/>
    <property type="evidence" value="ECO:0007669"/>
    <property type="project" value="InterPro"/>
</dbReference>
<protein>
    <recommendedName>
        <fullName evidence="3">5'-nucleotidase</fullName>
        <ecNumber evidence="3">3.1.3.5</ecNumber>
    </recommendedName>
</protein>
<dbReference type="GO" id="GO:0000166">
    <property type="term" value="F:nucleotide binding"/>
    <property type="evidence" value="ECO:0007669"/>
    <property type="project" value="UniProtKB-KW"/>
</dbReference>
<evidence type="ECO:0000256" key="2">
    <source>
        <dbReference type="ARBA" id="ARBA00008389"/>
    </source>
</evidence>
<evidence type="ECO:0000256" key="5">
    <source>
        <dbReference type="ARBA" id="ARBA00022741"/>
    </source>
</evidence>
<keyword evidence="8" id="KW-0546">Nucleotide metabolism</keyword>
<dbReference type="GO" id="GO:0009117">
    <property type="term" value="P:nucleotide metabolic process"/>
    <property type="evidence" value="ECO:0007669"/>
    <property type="project" value="UniProtKB-KW"/>
</dbReference>
<dbReference type="Pfam" id="PF05822">
    <property type="entry name" value="UMPH-1"/>
    <property type="match status" value="1"/>
</dbReference>
<comment type="catalytic activity">
    <reaction evidence="1">
        <text>a ribonucleoside 5'-phosphate + H2O = a ribonucleoside + phosphate</text>
        <dbReference type="Rhea" id="RHEA:12484"/>
        <dbReference type="ChEBI" id="CHEBI:15377"/>
        <dbReference type="ChEBI" id="CHEBI:18254"/>
        <dbReference type="ChEBI" id="CHEBI:43474"/>
        <dbReference type="ChEBI" id="CHEBI:58043"/>
        <dbReference type="EC" id="3.1.3.5"/>
    </reaction>
</comment>
<accession>A0AAD7ZWU9</accession>
<reference evidence="9" key="1">
    <citation type="journal article" date="2023" name="IScience">
        <title>Live-bearing cockroach genome reveals convergent evolutionary mechanisms linked to viviparity in insects and beyond.</title>
        <authorList>
            <person name="Fouks B."/>
            <person name="Harrison M.C."/>
            <person name="Mikhailova A.A."/>
            <person name="Marchal E."/>
            <person name="English S."/>
            <person name="Carruthers M."/>
            <person name="Jennings E.C."/>
            <person name="Chiamaka E.L."/>
            <person name="Frigard R.A."/>
            <person name="Pippel M."/>
            <person name="Attardo G.M."/>
            <person name="Benoit J.B."/>
            <person name="Bornberg-Bauer E."/>
            <person name="Tobe S.S."/>
        </authorList>
    </citation>
    <scope>NUCLEOTIDE SEQUENCE</scope>
    <source>
        <strain evidence="9">Stay&amp;Tobe</strain>
    </source>
</reference>
<evidence type="ECO:0000256" key="7">
    <source>
        <dbReference type="ARBA" id="ARBA00022842"/>
    </source>
</evidence>
<keyword evidence="6" id="KW-0378">Hydrolase</keyword>
<dbReference type="Gene3D" id="3.40.50.1000">
    <property type="entry name" value="HAD superfamily/HAD-like"/>
    <property type="match status" value="1"/>
</dbReference>
<sequence>MKQITKGKPVKIEDVEALLKDKVRMRDRDRVEQMINRLAEGGKEKLQMISDFDRTLTKQHMDGKPMLSSFCVFSQCSQLPNGYKEKDAALWRYYRPD</sequence>
<dbReference type="InterPro" id="IPR006434">
    <property type="entry name" value="Pyrimidine_nucleotidase_eu"/>
</dbReference>
<dbReference type="SUPFAM" id="SSF56784">
    <property type="entry name" value="HAD-like"/>
    <property type="match status" value="1"/>
</dbReference>